<dbReference type="Pfam" id="PF25973">
    <property type="entry name" value="BSH_CzcB"/>
    <property type="match status" value="1"/>
</dbReference>
<feature type="signal peptide" evidence="3">
    <location>
        <begin position="1"/>
        <end position="19"/>
    </location>
</feature>
<feature type="domain" description="Multidrug resistance protein MdtA-like C-terminal permuted SH3" evidence="5">
    <location>
        <begin position="309"/>
        <end position="357"/>
    </location>
</feature>
<evidence type="ECO:0000256" key="1">
    <source>
        <dbReference type="ARBA" id="ARBA00009477"/>
    </source>
</evidence>
<keyword evidence="3" id="KW-0732">Signal</keyword>
<evidence type="ECO:0000256" key="2">
    <source>
        <dbReference type="SAM" id="Coils"/>
    </source>
</evidence>
<comment type="similarity">
    <text evidence="1">Belongs to the membrane fusion protein (MFP) (TC 8.A.1) family.</text>
</comment>
<organism evidence="7 8">
    <name type="scientific">Sphingobacterium corticibacter</name>
    <dbReference type="NCBI Taxonomy" id="2171749"/>
    <lineage>
        <taxon>Bacteria</taxon>
        <taxon>Pseudomonadati</taxon>
        <taxon>Bacteroidota</taxon>
        <taxon>Sphingobacteriia</taxon>
        <taxon>Sphingobacteriales</taxon>
        <taxon>Sphingobacteriaceae</taxon>
        <taxon>Sphingobacterium</taxon>
    </lineage>
</organism>
<evidence type="ECO:0000313" key="8">
    <source>
        <dbReference type="Proteomes" id="UP000245627"/>
    </source>
</evidence>
<comment type="caution">
    <text evidence="7">The sequence shown here is derived from an EMBL/GenBank/DDBJ whole genome shotgun (WGS) entry which is preliminary data.</text>
</comment>
<dbReference type="Gene3D" id="2.40.50.100">
    <property type="match status" value="1"/>
</dbReference>
<dbReference type="NCBIfam" id="TIGR01730">
    <property type="entry name" value="RND_mfp"/>
    <property type="match status" value="1"/>
</dbReference>
<dbReference type="Pfam" id="PF25944">
    <property type="entry name" value="Beta-barrel_RND"/>
    <property type="match status" value="1"/>
</dbReference>
<gene>
    <name evidence="7" type="ORF">DC487_10005</name>
</gene>
<dbReference type="Pfam" id="PF25967">
    <property type="entry name" value="RND-MFP_C"/>
    <property type="match status" value="1"/>
</dbReference>
<keyword evidence="2" id="KW-0175">Coiled coil</keyword>
<feature type="domain" description="CzcB-like barrel-sandwich hybrid" evidence="6">
    <location>
        <begin position="66"/>
        <end position="205"/>
    </location>
</feature>
<dbReference type="InterPro" id="IPR006143">
    <property type="entry name" value="RND_pump_MFP"/>
</dbReference>
<dbReference type="GO" id="GO:0022857">
    <property type="term" value="F:transmembrane transporter activity"/>
    <property type="evidence" value="ECO:0007669"/>
    <property type="project" value="InterPro"/>
</dbReference>
<dbReference type="GO" id="GO:0030313">
    <property type="term" value="C:cell envelope"/>
    <property type="evidence" value="ECO:0007669"/>
    <property type="project" value="UniProtKB-SubCell"/>
</dbReference>
<dbReference type="InterPro" id="IPR058627">
    <property type="entry name" value="MdtA-like_C"/>
</dbReference>
<dbReference type="PANTHER" id="PTHR30158:SF23">
    <property type="entry name" value="MULTIDRUG RESISTANCE PROTEIN MEXA"/>
    <property type="match status" value="1"/>
</dbReference>
<dbReference type="GO" id="GO:0046677">
    <property type="term" value="P:response to antibiotic"/>
    <property type="evidence" value="ECO:0007669"/>
    <property type="project" value="TreeGrafter"/>
</dbReference>
<feature type="chain" id="PRO_5015432320" evidence="3">
    <location>
        <begin position="20"/>
        <end position="376"/>
    </location>
</feature>
<evidence type="ECO:0000259" key="5">
    <source>
        <dbReference type="Pfam" id="PF25967"/>
    </source>
</evidence>
<evidence type="ECO:0000256" key="3">
    <source>
        <dbReference type="SAM" id="SignalP"/>
    </source>
</evidence>
<sequence>MRNRIFAWVIGMSSLSMMAACSASSNQSETETKKTGRSIPVTNLIEMDTTVYKQYIADIQAYKNVEMRSRLTGFLESIHVDEGAQVRKGQVLFRLNSDEYKSELAKATALRSSAQADAKKIELEIERTRKLVDKNIVSETEYELLEVQLRAAKAKIAESDAMVQQAQTQLSFAQIRAPFDGRINRILLKEGSLLNEGSLLTTISDLSQVNVYFDISEAEYLTLAKDPNFNRNSYRKEVQLLLANGDRYPSKGFAEIVESEFESQTGSISLRARFPNENLLLSHGASGKIAVPLATGNLLFVHQKSVVEIQDKVYAYVLQKDNTIKMTPFDAGQRVGHFYVVNKGLNKDDKVVFEGLQGLRDGMTIDPKPAKFVEQD</sequence>
<protein>
    <submittedName>
        <fullName evidence="7">Efflux transporter periplasmic adaptor subunit</fullName>
    </submittedName>
</protein>
<feature type="domain" description="Multidrug resistance protein MdtA-like beta-barrel" evidence="4">
    <location>
        <begin position="209"/>
        <end position="283"/>
    </location>
</feature>
<dbReference type="Gene3D" id="2.40.420.20">
    <property type="match status" value="1"/>
</dbReference>
<dbReference type="Gene3D" id="1.10.287.470">
    <property type="entry name" value="Helix hairpin bin"/>
    <property type="match status" value="1"/>
</dbReference>
<dbReference type="Proteomes" id="UP000245627">
    <property type="component" value="Unassembled WGS sequence"/>
</dbReference>
<name>A0A2T8HIH1_9SPHI</name>
<evidence type="ECO:0000259" key="4">
    <source>
        <dbReference type="Pfam" id="PF25944"/>
    </source>
</evidence>
<accession>A0A2T8HIH1</accession>
<proteinExistence type="inferred from homology"/>
<dbReference type="RefSeq" id="WP_116775836.1">
    <property type="nucleotide sequence ID" value="NZ_QDKG01000003.1"/>
</dbReference>
<evidence type="ECO:0000259" key="6">
    <source>
        <dbReference type="Pfam" id="PF25973"/>
    </source>
</evidence>
<dbReference type="GO" id="GO:0005886">
    <property type="term" value="C:plasma membrane"/>
    <property type="evidence" value="ECO:0007669"/>
    <property type="project" value="TreeGrafter"/>
</dbReference>
<keyword evidence="8" id="KW-1185">Reference proteome</keyword>
<feature type="coiled-coil region" evidence="2">
    <location>
        <begin position="104"/>
        <end position="169"/>
    </location>
</feature>
<dbReference type="Gene3D" id="2.40.30.170">
    <property type="match status" value="1"/>
</dbReference>
<dbReference type="PANTHER" id="PTHR30158">
    <property type="entry name" value="ACRA/E-RELATED COMPONENT OF DRUG EFFLUX TRANSPORTER"/>
    <property type="match status" value="1"/>
</dbReference>
<dbReference type="OrthoDB" id="9801814at2"/>
<reference evidence="7 8" key="1">
    <citation type="submission" date="2018-04" db="EMBL/GenBank/DDBJ databases">
        <title>Sphingobacterium cortibacter sp. nov.</title>
        <authorList>
            <person name="Li Y."/>
        </authorList>
    </citation>
    <scope>NUCLEOTIDE SEQUENCE [LARGE SCALE GENOMIC DNA]</scope>
    <source>
        <strain evidence="7 8">2c-3</strain>
    </source>
</reference>
<dbReference type="SUPFAM" id="SSF111369">
    <property type="entry name" value="HlyD-like secretion proteins"/>
    <property type="match status" value="1"/>
</dbReference>
<dbReference type="AlphaFoldDB" id="A0A2T8HIH1"/>
<evidence type="ECO:0000313" key="7">
    <source>
        <dbReference type="EMBL" id="PVH25247.1"/>
    </source>
</evidence>
<dbReference type="PROSITE" id="PS51257">
    <property type="entry name" value="PROKAR_LIPOPROTEIN"/>
    <property type="match status" value="1"/>
</dbReference>
<dbReference type="EMBL" id="QDKG01000003">
    <property type="protein sequence ID" value="PVH25247.1"/>
    <property type="molecule type" value="Genomic_DNA"/>
</dbReference>
<dbReference type="InterPro" id="IPR058647">
    <property type="entry name" value="BSH_CzcB-like"/>
</dbReference>
<dbReference type="InterPro" id="IPR058626">
    <property type="entry name" value="MdtA-like_b-barrel"/>
</dbReference>